<dbReference type="Proteomes" id="UP000829685">
    <property type="component" value="Unassembled WGS sequence"/>
</dbReference>
<feature type="compositionally biased region" description="Basic and acidic residues" evidence="1">
    <location>
        <begin position="43"/>
        <end position="62"/>
    </location>
</feature>
<evidence type="ECO:0000313" key="4">
    <source>
        <dbReference type="Proteomes" id="UP000829685"/>
    </source>
</evidence>
<keyword evidence="2" id="KW-0472">Membrane</keyword>
<dbReference type="OrthoDB" id="3539644at2759"/>
<organism evidence="3 4">
    <name type="scientific">Neoarthrinium moseri</name>
    <dbReference type="NCBI Taxonomy" id="1658444"/>
    <lineage>
        <taxon>Eukaryota</taxon>
        <taxon>Fungi</taxon>
        <taxon>Dikarya</taxon>
        <taxon>Ascomycota</taxon>
        <taxon>Pezizomycotina</taxon>
        <taxon>Sordariomycetes</taxon>
        <taxon>Xylariomycetidae</taxon>
        <taxon>Amphisphaeriales</taxon>
        <taxon>Apiosporaceae</taxon>
        <taxon>Neoarthrinium</taxon>
    </lineage>
</organism>
<feature type="compositionally biased region" description="Polar residues" evidence="1">
    <location>
        <begin position="113"/>
        <end position="125"/>
    </location>
</feature>
<proteinExistence type="predicted"/>
<dbReference type="AlphaFoldDB" id="A0A9P9WDJ3"/>
<name>A0A9P9WDJ3_9PEZI</name>
<sequence length="708" mass="76499">MYSLEAESDDEPGDQLSPSDGNFANSSSNVVPNVPNVVVPDPTVRDSETPAERKALEAKEDEFLNSPGHSQPQAVYPSRNPSRNPSVLGPSTSAPSTRSYSTRTSHTPPTSYAPSSQAPSTSRQPLRTHPSRERTPSLYSEAPPAYTPSQTTPLSPTAPSDETRSYNTFSPNMGVENERLLDRDPESMGPPDDESLHSPRWSKRIRRRLPPWLNWRVGLLAVVLLAITLGFLTSGYKAFKGGDKTTIRPTLPPDGVTQPPKTPEEPAQPGSPGKQPLEPTYCKNAEFRFPDQILAVDFSKGKFLSFIQEQHGHGGNMPVRVGGQVNIRQLDEGGYPRVVLETVTNDEALRLEVYMSEEDQKMRISVPKKFESENADNPPCIEMRATVWVPKNAELRELSIAALHLDVLTLDDLSIHVDDFAKLSSVVGDVVSAAATPRSYENKGLSFDNTPDFTFVPAKETYTLDSRVLEVSTTSGNIYGNWPLYDMLGLHSTAGSIKVSITPEPVLESNPKPAVLSMSSISGSIHATEPIHVQDQMPIREYLVDVKSTSGGIHCALAFGGGVELKSTASDIAVDLLPILDASKLSPTSPAQLETVTTSGTTAVRILEPTWFNAKDAAAPREFNCLQAVHKSTSANVGLRYPQSWVGDLRGETTSGRLAVKGKDVRVTKSSGGWPGSTLTAYKGRSGGGSTISVKTMLGSLDAVIGDE</sequence>
<keyword evidence="4" id="KW-1185">Reference proteome</keyword>
<accession>A0A9P9WDJ3</accession>
<evidence type="ECO:0008006" key="5">
    <source>
        <dbReference type="Google" id="ProtNLM"/>
    </source>
</evidence>
<feature type="compositionally biased region" description="Low complexity" evidence="1">
    <location>
        <begin position="25"/>
        <end position="40"/>
    </location>
</feature>
<evidence type="ECO:0000313" key="3">
    <source>
        <dbReference type="EMBL" id="KAI1858605.1"/>
    </source>
</evidence>
<reference evidence="3" key="1">
    <citation type="submission" date="2021-03" db="EMBL/GenBank/DDBJ databases">
        <title>Revisited historic fungal species revealed as producer of novel bioactive compounds through whole genome sequencing and comparative genomics.</title>
        <authorList>
            <person name="Vignolle G.A."/>
            <person name="Hochenegger N."/>
            <person name="Mach R.L."/>
            <person name="Mach-Aigner A.R."/>
            <person name="Javad Rahimi M."/>
            <person name="Salim K.A."/>
            <person name="Chan C.M."/>
            <person name="Lim L.B.L."/>
            <person name="Cai F."/>
            <person name="Druzhinina I.S."/>
            <person name="U'Ren J.M."/>
            <person name="Derntl C."/>
        </authorList>
    </citation>
    <scope>NUCLEOTIDE SEQUENCE</scope>
    <source>
        <strain evidence="3">TUCIM 5799</strain>
    </source>
</reference>
<keyword evidence="2" id="KW-0812">Transmembrane</keyword>
<feature type="region of interest" description="Disordered" evidence="1">
    <location>
        <begin position="1"/>
        <end position="198"/>
    </location>
</feature>
<feature type="compositionally biased region" description="Acidic residues" evidence="1">
    <location>
        <begin position="1"/>
        <end position="13"/>
    </location>
</feature>
<dbReference type="EMBL" id="JAFIMR010000036">
    <property type="protein sequence ID" value="KAI1858605.1"/>
    <property type="molecule type" value="Genomic_DNA"/>
</dbReference>
<feature type="compositionally biased region" description="Polar residues" evidence="1">
    <location>
        <begin position="67"/>
        <end position="85"/>
    </location>
</feature>
<protein>
    <recommendedName>
        <fullName evidence="5">Adhesin domain-containing protein</fullName>
    </recommendedName>
</protein>
<feature type="compositionally biased region" description="Low complexity" evidence="1">
    <location>
        <begin position="90"/>
        <end position="112"/>
    </location>
</feature>
<keyword evidence="2" id="KW-1133">Transmembrane helix</keyword>
<feature type="compositionally biased region" description="Polar residues" evidence="1">
    <location>
        <begin position="147"/>
        <end position="171"/>
    </location>
</feature>
<feature type="transmembrane region" description="Helical" evidence="2">
    <location>
        <begin position="213"/>
        <end position="232"/>
    </location>
</feature>
<comment type="caution">
    <text evidence="3">The sequence shown here is derived from an EMBL/GenBank/DDBJ whole genome shotgun (WGS) entry which is preliminary data.</text>
</comment>
<gene>
    <name evidence="3" type="ORF">JX265_010698</name>
</gene>
<evidence type="ECO:0000256" key="1">
    <source>
        <dbReference type="SAM" id="MobiDB-lite"/>
    </source>
</evidence>
<feature type="compositionally biased region" description="Basic and acidic residues" evidence="1">
    <location>
        <begin position="176"/>
        <end position="186"/>
    </location>
</feature>
<feature type="region of interest" description="Disordered" evidence="1">
    <location>
        <begin position="242"/>
        <end position="280"/>
    </location>
</feature>
<evidence type="ECO:0000256" key="2">
    <source>
        <dbReference type="SAM" id="Phobius"/>
    </source>
</evidence>